<dbReference type="SMART" id="SM00014">
    <property type="entry name" value="acidPPc"/>
    <property type="match status" value="1"/>
</dbReference>
<keyword evidence="10" id="KW-1185">Reference proteome</keyword>
<feature type="transmembrane region" description="Helical" evidence="7">
    <location>
        <begin position="12"/>
        <end position="32"/>
    </location>
</feature>
<comment type="subcellular location">
    <subcellularLocation>
        <location evidence="1">Cell membrane</location>
        <topology evidence="1">Multi-pass membrane protein</topology>
    </subcellularLocation>
</comment>
<dbReference type="AlphaFoldDB" id="A0A087BK28"/>
<dbReference type="CDD" id="cd01610">
    <property type="entry name" value="PAP2_like"/>
    <property type="match status" value="1"/>
</dbReference>
<dbReference type="GO" id="GO:0005886">
    <property type="term" value="C:plasma membrane"/>
    <property type="evidence" value="ECO:0007669"/>
    <property type="project" value="UniProtKB-SubCell"/>
</dbReference>
<dbReference type="PANTHER" id="PTHR14969:SF62">
    <property type="entry name" value="DECAPRENYLPHOSPHORYL-5-PHOSPHORIBOSE PHOSPHATASE RV3807C-RELATED"/>
    <property type="match status" value="1"/>
</dbReference>
<feature type="domain" description="Phosphatidic acid phosphatase type 2/haloperoxidase" evidence="8">
    <location>
        <begin position="94"/>
        <end position="221"/>
    </location>
</feature>
<proteinExistence type="predicted"/>
<accession>A0A087BK28</accession>
<evidence type="ECO:0000259" key="8">
    <source>
        <dbReference type="SMART" id="SM00014"/>
    </source>
</evidence>
<keyword evidence="5 7" id="KW-1133">Transmembrane helix</keyword>
<dbReference type="InterPro" id="IPR036938">
    <property type="entry name" value="PAP2/HPO_sf"/>
</dbReference>
<dbReference type="RefSeq" id="WP_033523975.1">
    <property type="nucleotide sequence ID" value="NZ_JGZC01000002.1"/>
</dbReference>
<keyword evidence="4" id="KW-0378">Hydrolase</keyword>
<sequence length="233" mass="24634">MHVKNGSVARAAAVVTATGILCGIVPMIGAALRNSAIATMRETNILQALAVLPEGLRDCSTVLAYLFSTVGCIAIVAALAAVDSRITGSRRVVIRDAIVSAAPILYVIGVKWLVERPRPITSAGNGLLPDDPSFPSGHTAAAVIVSVMMILTVRNFARKCFPDGEDDGRANRRRVFLSRAVIGAVALVVAVACSRLLLGLHYPTDVIIPATICPLISYAVWCVWNAYENAGER</sequence>
<dbReference type="eggNOG" id="COG0671">
    <property type="taxonomic scope" value="Bacteria"/>
</dbReference>
<comment type="caution">
    <text evidence="9">The sequence shown here is derived from an EMBL/GenBank/DDBJ whole genome shotgun (WGS) entry which is preliminary data.</text>
</comment>
<dbReference type="EMBL" id="JGZC01000002">
    <property type="protein sequence ID" value="KFI71378.1"/>
    <property type="molecule type" value="Genomic_DNA"/>
</dbReference>
<feature type="transmembrane region" description="Helical" evidence="7">
    <location>
        <begin position="176"/>
        <end position="200"/>
    </location>
</feature>
<dbReference type="Proteomes" id="UP000029060">
    <property type="component" value="Unassembled WGS sequence"/>
</dbReference>
<evidence type="ECO:0000256" key="3">
    <source>
        <dbReference type="ARBA" id="ARBA00022692"/>
    </source>
</evidence>
<gene>
    <name evidence="9" type="ORF">BMERY_1694</name>
</gene>
<feature type="transmembrane region" description="Helical" evidence="7">
    <location>
        <begin position="62"/>
        <end position="82"/>
    </location>
</feature>
<evidence type="ECO:0000256" key="1">
    <source>
        <dbReference type="ARBA" id="ARBA00004651"/>
    </source>
</evidence>
<keyword evidence="2" id="KW-1003">Cell membrane</keyword>
<dbReference type="PANTHER" id="PTHR14969">
    <property type="entry name" value="SPHINGOSINE-1-PHOSPHATE PHOSPHOHYDROLASE"/>
    <property type="match status" value="1"/>
</dbReference>
<dbReference type="STRING" id="78345.BMERY_1694"/>
<dbReference type="SUPFAM" id="SSF48317">
    <property type="entry name" value="Acid phosphatase/Vanadium-dependent haloperoxidase"/>
    <property type="match status" value="1"/>
</dbReference>
<dbReference type="Pfam" id="PF01569">
    <property type="entry name" value="PAP2"/>
    <property type="match status" value="1"/>
</dbReference>
<feature type="transmembrane region" description="Helical" evidence="7">
    <location>
        <begin position="134"/>
        <end position="156"/>
    </location>
</feature>
<evidence type="ECO:0000256" key="7">
    <source>
        <dbReference type="SAM" id="Phobius"/>
    </source>
</evidence>
<evidence type="ECO:0000313" key="9">
    <source>
        <dbReference type="EMBL" id="KFI71378.1"/>
    </source>
</evidence>
<evidence type="ECO:0000256" key="4">
    <source>
        <dbReference type="ARBA" id="ARBA00022801"/>
    </source>
</evidence>
<feature type="transmembrane region" description="Helical" evidence="7">
    <location>
        <begin position="94"/>
        <end position="114"/>
    </location>
</feature>
<keyword evidence="3 7" id="KW-0812">Transmembrane</keyword>
<dbReference type="Gene3D" id="1.20.144.10">
    <property type="entry name" value="Phosphatidic acid phosphatase type 2/haloperoxidase"/>
    <property type="match status" value="1"/>
</dbReference>
<keyword evidence="6 7" id="KW-0472">Membrane</keyword>
<dbReference type="OrthoDB" id="9789113at2"/>
<evidence type="ECO:0000313" key="10">
    <source>
        <dbReference type="Proteomes" id="UP000029060"/>
    </source>
</evidence>
<evidence type="ECO:0000256" key="6">
    <source>
        <dbReference type="ARBA" id="ARBA00023136"/>
    </source>
</evidence>
<protein>
    <recommendedName>
        <fullName evidence="8">Phosphatidic acid phosphatase type 2/haloperoxidase domain-containing protein</fullName>
    </recommendedName>
</protein>
<reference evidence="9 10" key="1">
    <citation type="submission" date="2014-03" db="EMBL/GenBank/DDBJ databases">
        <title>Genomics of Bifidobacteria.</title>
        <authorList>
            <person name="Ventura M."/>
            <person name="Milani C."/>
            <person name="Lugli G.A."/>
        </authorList>
    </citation>
    <scope>NUCLEOTIDE SEQUENCE [LARGE SCALE GENOMIC DNA]</scope>
    <source>
        <strain evidence="9 10">LMG 11341</strain>
    </source>
</reference>
<evidence type="ECO:0000256" key="2">
    <source>
        <dbReference type="ARBA" id="ARBA00022475"/>
    </source>
</evidence>
<name>A0A087BK28_9BIFI</name>
<feature type="transmembrane region" description="Helical" evidence="7">
    <location>
        <begin position="206"/>
        <end position="227"/>
    </location>
</feature>
<dbReference type="GO" id="GO:0016787">
    <property type="term" value="F:hydrolase activity"/>
    <property type="evidence" value="ECO:0007669"/>
    <property type="project" value="UniProtKB-KW"/>
</dbReference>
<evidence type="ECO:0000256" key="5">
    <source>
        <dbReference type="ARBA" id="ARBA00022989"/>
    </source>
</evidence>
<organism evidence="9 10">
    <name type="scientific">Bifidobacterium merycicum</name>
    <dbReference type="NCBI Taxonomy" id="78345"/>
    <lineage>
        <taxon>Bacteria</taxon>
        <taxon>Bacillati</taxon>
        <taxon>Actinomycetota</taxon>
        <taxon>Actinomycetes</taxon>
        <taxon>Bifidobacteriales</taxon>
        <taxon>Bifidobacteriaceae</taxon>
        <taxon>Bifidobacterium</taxon>
    </lineage>
</organism>
<dbReference type="InterPro" id="IPR000326">
    <property type="entry name" value="PAP2/HPO"/>
</dbReference>